<name>A0A1T4TB17_9HYPH</name>
<feature type="domain" description="Fe-containing alcohol dehydrogenase-like C-terminal" evidence="10">
    <location>
        <begin position="196"/>
        <end position="391"/>
    </location>
</feature>
<dbReference type="STRING" id="1365950.SAMN05428963_12228"/>
<dbReference type="SUPFAM" id="SSF56796">
    <property type="entry name" value="Dehydroquinate synthase-like"/>
    <property type="match status" value="1"/>
</dbReference>
<evidence type="ECO:0000256" key="1">
    <source>
        <dbReference type="ARBA" id="ARBA00001962"/>
    </source>
</evidence>
<dbReference type="Gene3D" id="1.20.1090.10">
    <property type="entry name" value="Dehydroquinate synthase-like - alpha domain"/>
    <property type="match status" value="1"/>
</dbReference>
<evidence type="ECO:0000256" key="2">
    <source>
        <dbReference type="ARBA" id="ARBA00007358"/>
    </source>
</evidence>
<dbReference type="PANTHER" id="PTHR11496">
    <property type="entry name" value="ALCOHOL DEHYDROGENASE"/>
    <property type="match status" value="1"/>
</dbReference>
<evidence type="ECO:0000259" key="10">
    <source>
        <dbReference type="Pfam" id="PF25137"/>
    </source>
</evidence>
<dbReference type="EMBL" id="FUXL01000022">
    <property type="protein sequence ID" value="SKA37399.1"/>
    <property type="molecule type" value="Genomic_DNA"/>
</dbReference>
<dbReference type="InterPro" id="IPR018211">
    <property type="entry name" value="ADH_Fe_CS"/>
</dbReference>
<dbReference type="Pfam" id="PF25137">
    <property type="entry name" value="ADH_Fe_C"/>
    <property type="match status" value="1"/>
</dbReference>
<comment type="catalytic activity">
    <reaction evidence="6">
        <text>a primary alcohol + NAD(+) = an aldehyde + NADH + H(+)</text>
        <dbReference type="Rhea" id="RHEA:10736"/>
        <dbReference type="ChEBI" id="CHEBI:15378"/>
        <dbReference type="ChEBI" id="CHEBI:15734"/>
        <dbReference type="ChEBI" id="CHEBI:17478"/>
        <dbReference type="ChEBI" id="CHEBI:57540"/>
        <dbReference type="ChEBI" id="CHEBI:57945"/>
        <dbReference type="EC" id="1.1.1.1"/>
    </reaction>
</comment>
<evidence type="ECO:0000313" key="12">
    <source>
        <dbReference type="Proteomes" id="UP000190135"/>
    </source>
</evidence>
<comment type="similarity">
    <text evidence="2">Belongs to the iron-containing alcohol dehydrogenase family.</text>
</comment>
<organism evidence="11 12">
    <name type="scientific">Consotaella salsifontis</name>
    <dbReference type="NCBI Taxonomy" id="1365950"/>
    <lineage>
        <taxon>Bacteria</taxon>
        <taxon>Pseudomonadati</taxon>
        <taxon>Pseudomonadota</taxon>
        <taxon>Alphaproteobacteria</taxon>
        <taxon>Hyphomicrobiales</taxon>
        <taxon>Aurantimonadaceae</taxon>
        <taxon>Consotaella</taxon>
    </lineage>
</organism>
<dbReference type="Gene3D" id="3.40.50.1970">
    <property type="match status" value="1"/>
</dbReference>
<keyword evidence="3" id="KW-0560">Oxidoreductase</keyword>
<dbReference type="RefSeq" id="WP_245319430.1">
    <property type="nucleotide sequence ID" value="NZ_FUXL01000022.1"/>
</dbReference>
<evidence type="ECO:0000313" key="11">
    <source>
        <dbReference type="EMBL" id="SKA37399.1"/>
    </source>
</evidence>
<keyword evidence="4" id="KW-0520">NAD</keyword>
<dbReference type="GO" id="GO:0004022">
    <property type="term" value="F:alcohol dehydrogenase (NAD+) activity"/>
    <property type="evidence" value="ECO:0007669"/>
    <property type="project" value="UniProtKB-EC"/>
</dbReference>
<evidence type="ECO:0000256" key="7">
    <source>
        <dbReference type="ARBA" id="ARBA00074848"/>
    </source>
</evidence>
<dbReference type="Pfam" id="PF00465">
    <property type="entry name" value="Fe-ADH"/>
    <property type="match status" value="1"/>
</dbReference>
<proteinExistence type="inferred from homology"/>
<dbReference type="InterPro" id="IPR056798">
    <property type="entry name" value="ADH_Fe_C"/>
</dbReference>
<dbReference type="FunFam" id="3.40.50.1970:FF:000003">
    <property type="entry name" value="Alcohol dehydrogenase, iron-containing"/>
    <property type="match status" value="1"/>
</dbReference>
<comment type="cofactor">
    <cofactor evidence="1">
        <name>Fe cation</name>
        <dbReference type="ChEBI" id="CHEBI:24875"/>
    </cofactor>
</comment>
<dbReference type="CDD" id="cd08551">
    <property type="entry name" value="Fe-ADH"/>
    <property type="match status" value="1"/>
</dbReference>
<evidence type="ECO:0000256" key="3">
    <source>
        <dbReference type="ARBA" id="ARBA00023002"/>
    </source>
</evidence>
<dbReference type="InterPro" id="IPR001670">
    <property type="entry name" value="ADH_Fe/GldA"/>
</dbReference>
<evidence type="ECO:0000259" key="9">
    <source>
        <dbReference type="Pfam" id="PF00465"/>
    </source>
</evidence>
<gene>
    <name evidence="11" type="ORF">SAMN05428963_12228</name>
</gene>
<accession>A0A1T4TB17</accession>
<dbReference type="InterPro" id="IPR039697">
    <property type="entry name" value="Alcohol_dehydrogenase_Fe"/>
</dbReference>
<evidence type="ECO:0000256" key="8">
    <source>
        <dbReference type="ARBA" id="ARBA00076680"/>
    </source>
</evidence>
<dbReference type="Proteomes" id="UP000190135">
    <property type="component" value="Unassembled WGS sequence"/>
</dbReference>
<sequence>MLFPSQPDRSFSFPPFPVDLRFGAGIAADLGTLARSLGARRAFLVTDPGVVMAGLTPRLSEPLSASGVEVEVFDEVRQDSGSQLIMRGAAEARRFDADLVVGLGGGSALDSAKAIAAMATNGGSILDYVGLNKLPADPLPSICVPTTSGTGSEVSIWSVLTDDDTGMKVSAGGQRFMATVALCDPDLTLTLPPAVTAATGMDALAHASECYVNRACQPVSGALALQSIAFAGRSLRKAVHDGADRAARCDMMLASVLAGIAMNPTRLGLAHALAMPLGSWNLKIPHGTIIALTLPSVMAFNVEAAPERYAAVAQALGADTRGMPPLEAARLSVEMVARLKDDLGLPRGLGECGMNEDWVERIVAEAMKSGNVAVNPRETSPAQLAEVLRASI</sequence>
<evidence type="ECO:0000256" key="5">
    <source>
        <dbReference type="ARBA" id="ARBA00049164"/>
    </source>
</evidence>
<feature type="domain" description="Alcohol dehydrogenase iron-type/glycerol dehydrogenase GldA" evidence="9">
    <location>
        <begin position="17"/>
        <end position="185"/>
    </location>
</feature>
<dbReference type="PROSITE" id="PS00913">
    <property type="entry name" value="ADH_IRON_1"/>
    <property type="match status" value="1"/>
</dbReference>
<dbReference type="AlphaFoldDB" id="A0A1T4TB17"/>
<keyword evidence="12" id="KW-1185">Reference proteome</keyword>
<comment type="catalytic activity">
    <reaction evidence="5">
        <text>a secondary alcohol + NAD(+) = a ketone + NADH + H(+)</text>
        <dbReference type="Rhea" id="RHEA:10740"/>
        <dbReference type="ChEBI" id="CHEBI:15378"/>
        <dbReference type="ChEBI" id="CHEBI:17087"/>
        <dbReference type="ChEBI" id="CHEBI:35681"/>
        <dbReference type="ChEBI" id="CHEBI:57540"/>
        <dbReference type="ChEBI" id="CHEBI:57945"/>
        <dbReference type="EC" id="1.1.1.1"/>
    </reaction>
</comment>
<evidence type="ECO:0000256" key="6">
    <source>
        <dbReference type="ARBA" id="ARBA00049243"/>
    </source>
</evidence>
<evidence type="ECO:0000256" key="4">
    <source>
        <dbReference type="ARBA" id="ARBA00023027"/>
    </source>
</evidence>
<dbReference type="PANTHER" id="PTHR11496:SF102">
    <property type="entry name" value="ALCOHOL DEHYDROGENASE 4"/>
    <property type="match status" value="1"/>
</dbReference>
<dbReference type="GO" id="GO:0046872">
    <property type="term" value="F:metal ion binding"/>
    <property type="evidence" value="ECO:0007669"/>
    <property type="project" value="InterPro"/>
</dbReference>
<dbReference type="FunFam" id="1.20.1090.10:FF:000001">
    <property type="entry name" value="Aldehyde-alcohol dehydrogenase"/>
    <property type="match status" value="1"/>
</dbReference>
<protein>
    <recommendedName>
        <fullName evidence="7">Alcohol dehydrogenase 2</fullName>
    </recommendedName>
    <alternativeName>
        <fullName evidence="8">Alcohol dehydrogenase II</fullName>
    </alternativeName>
</protein>
<reference evidence="11 12" key="1">
    <citation type="submission" date="2017-02" db="EMBL/GenBank/DDBJ databases">
        <authorList>
            <person name="Peterson S.W."/>
        </authorList>
    </citation>
    <scope>NUCLEOTIDE SEQUENCE [LARGE SCALE GENOMIC DNA]</scope>
    <source>
        <strain evidence="11 12">USBA 369</strain>
    </source>
</reference>